<dbReference type="Proteomes" id="UP001163603">
    <property type="component" value="Chromosome 3"/>
</dbReference>
<protein>
    <submittedName>
        <fullName evidence="1">Uncharacterized protein</fullName>
    </submittedName>
</protein>
<comment type="caution">
    <text evidence="1">The sequence shown here is derived from an EMBL/GenBank/DDBJ whole genome shotgun (WGS) entry which is preliminary data.</text>
</comment>
<keyword evidence="2" id="KW-1185">Reference proteome</keyword>
<evidence type="ECO:0000313" key="1">
    <source>
        <dbReference type="EMBL" id="KAJ0044713.1"/>
    </source>
</evidence>
<accession>A0ACC0Z459</accession>
<proteinExistence type="predicted"/>
<reference evidence="2" key="1">
    <citation type="journal article" date="2023" name="G3 (Bethesda)">
        <title>Genome assembly and association tests identify interacting loci associated with vigor, precocity, and sex in interspecific pistachio rootstocks.</title>
        <authorList>
            <person name="Palmer W."/>
            <person name="Jacygrad E."/>
            <person name="Sagayaradj S."/>
            <person name="Cavanaugh K."/>
            <person name="Han R."/>
            <person name="Bertier L."/>
            <person name="Beede B."/>
            <person name="Kafkas S."/>
            <person name="Golino D."/>
            <person name="Preece J."/>
            <person name="Michelmore R."/>
        </authorList>
    </citation>
    <scope>NUCLEOTIDE SEQUENCE [LARGE SCALE GENOMIC DNA]</scope>
</reference>
<dbReference type="EMBL" id="CM047738">
    <property type="protein sequence ID" value="KAJ0044713.1"/>
    <property type="molecule type" value="Genomic_DNA"/>
</dbReference>
<evidence type="ECO:0000313" key="2">
    <source>
        <dbReference type="Proteomes" id="UP001163603"/>
    </source>
</evidence>
<organism evidence="1 2">
    <name type="scientific">Pistacia integerrima</name>
    <dbReference type="NCBI Taxonomy" id="434235"/>
    <lineage>
        <taxon>Eukaryota</taxon>
        <taxon>Viridiplantae</taxon>
        <taxon>Streptophyta</taxon>
        <taxon>Embryophyta</taxon>
        <taxon>Tracheophyta</taxon>
        <taxon>Spermatophyta</taxon>
        <taxon>Magnoliopsida</taxon>
        <taxon>eudicotyledons</taxon>
        <taxon>Gunneridae</taxon>
        <taxon>Pentapetalae</taxon>
        <taxon>rosids</taxon>
        <taxon>malvids</taxon>
        <taxon>Sapindales</taxon>
        <taxon>Anacardiaceae</taxon>
        <taxon>Pistacia</taxon>
    </lineage>
</organism>
<name>A0ACC0Z459_9ROSI</name>
<gene>
    <name evidence="1" type="ORF">Pint_04647</name>
</gene>
<sequence>MFPWFAIGHMTPFLHLSNKLAEKGHAITFLLPPRAQKHLQHFNLHPNLITFHPLTIPHVDGLPPGAEMAWEDPSP</sequence>